<organism evidence="1 2">
    <name type="scientific">Phytophthora citrophthora</name>
    <dbReference type="NCBI Taxonomy" id="4793"/>
    <lineage>
        <taxon>Eukaryota</taxon>
        <taxon>Sar</taxon>
        <taxon>Stramenopiles</taxon>
        <taxon>Oomycota</taxon>
        <taxon>Peronosporomycetes</taxon>
        <taxon>Peronosporales</taxon>
        <taxon>Peronosporaceae</taxon>
        <taxon>Phytophthora</taxon>
    </lineage>
</organism>
<name>A0AAD9LE10_9STRA</name>
<evidence type="ECO:0000313" key="1">
    <source>
        <dbReference type="EMBL" id="KAK1932317.1"/>
    </source>
</evidence>
<dbReference type="Proteomes" id="UP001259832">
    <property type="component" value="Unassembled WGS sequence"/>
</dbReference>
<gene>
    <name evidence="1" type="ORF">P3T76_012311</name>
</gene>
<dbReference type="AlphaFoldDB" id="A0AAD9LE10"/>
<proteinExistence type="predicted"/>
<evidence type="ECO:0000313" key="2">
    <source>
        <dbReference type="Proteomes" id="UP001259832"/>
    </source>
</evidence>
<sequence>MKGVTLATSFIDASTDRGQAHFRTMPDFAAISSENTSAPVVQTEKCTSLGSVHDHGLITTHFGQATPSQAL</sequence>
<reference evidence="1" key="1">
    <citation type="submission" date="2023-08" db="EMBL/GenBank/DDBJ databases">
        <title>Reference Genome Resource for the Citrus Pathogen Phytophthora citrophthora.</title>
        <authorList>
            <person name="Moller H."/>
            <person name="Coetzee B."/>
            <person name="Rose L.J."/>
            <person name="Van Niekerk J.M."/>
        </authorList>
    </citation>
    <scope>NUCLEOTIDE SEQUENCE</scope>
    <source>
        <strain evidence="1">STE-U-9442</strain>
    </source>
</reference>
<keyword evidence="2" id="KW-1185">Reference proteome</keyword>
<protein>
    <submittedName>
        <fullName evidence="1">Uncharacterized protein</fullName>
    </submittedName>
</protein>
<comment type="caution">
    <text evidence="1">The sequence shown here is derived from an EMBL/GenBank/DDBJ whole genome shotgun (WGS) entry which is preliminary data.</text>
</comment>
<dbReference type="EMBL" id="JASMQC010000030">
    <property type="protein sequence ID" value="KAK1932317.1"/>
    <property type="molecule type" value="Genomic_DNA"/>
</dbReference>
<accession>A0AAD9LE10</accession>